<dbReference type="Gene3D" id="3.40.50.150">
    <property type="entry name" value="Vaccinia Virus protein VP39"/>
    <property type="match status" value="1"/>
</dbReference>
<keyword evidence="9" id="KW-1185">Reference proteome</keyword>
<evidence type="ECO:0000256" key="5">
    <source>
        <dbReference type="ARBA" id="ARBA00025707"/>
    </source>
</evidence>
<dbReference type="InterPro" id="IPR041698">
    <property type="entry name" value="Methyltransf_25"/>
</dbReference>
<evidence type="ECO:0000256" key="6">
    <source>
        <dbReference type="ARBA" id="ARBA00047622"/>
    </source>
</evidence>
<dbReference type="RefSeq" id="WP_188387383.1">
    <property type="nucleotide sequence ID" value="NZ_BMFK01000001.1"/>
</dbReference>
<dbReference type="GO" id="GO:0032259">
    <property type="term" value="P:methylation"/>
    <property type="evidence" value="ECO:0007669"/>
    <property type="project" value="UniProtKB-KW"/>
</dbReference>
<comment type="catalytic activity">
    <reaction evidence="6">
        <text>phosphoethanolamine + S-adenosyl-L-methionine = N-methylethanolamine phosphate + S-adenosyl-L-homocysteine + H(+)</text>
        <dbReference type="Rhea" id="RHEA:20365"/>
        <dbReference type="ChEBI" id="CHEBI:15378"/>
        <dbReference type="ChEBI" id="CHEBI:57781"/>
        <dbReference type="ChEBI" id="CHEBI:57856"/>
        <dbReference type="ChEBI" id="CHEBI:58190"/>
        <dbReference type="ChEBI" id="CHEBI:59789"/>
        <dbReference type="EC" id="2.1.1.103"/>
    </reaction>
    <physiologicalReaction direction="left-to-right" evidence="6">
        <dbReference type="Rhea" id="RHEA:20366"/>
    </physiologicalReaction>
</comment>
<dbReference type="Proteomes" id="UP000605259">
    <property type="component" value="Unassembled WGS sequence"/>
</dbReference>
<dbReference type="EMBL" id="BMFK01000001">
    <property type="protein sequence ID" value="GGE62385.1"/>
    <property type="molecule type" value="Genomic_DNA"/>
</dbReference>
<dbReference type="AlphaFoldDB" id="A0A917ANJ5"/>
<keyword evidence="3" id="KW-0808">Transferase</keyword>
<evidence type="ECO:0000259" key="7">
    <source>
        <dbReference type="Pfam" id="PF13649"/>
    </source>
</evidence>
<comment type="pathway">
    <text evidence="1">Lipid metabolism.</text>
</comment>
<protein>
    <submittedName>
        <fullName evidence="8">Methyltransferase</fullName>
    </submittedName>
</protein>
<organism evidence="8 9">
    <name type="scientific">Priestia taiwanensis</name>
    <dbReference type="NCBI Taxonomy" id="1347902"/>
    <lineage>
        <taxon>Bacteria</taxon>
        <taxon>Bacillati</taxon>
        <taxon>Bacillota</taxon>
        <taxon>Bacilli</taxon>
        <taxon>Bacillales</taxon>
        <taxon>Bacillaceae</taxon>
        <taxon>Priestia</taxon>
    </lineage>
</organism>
<gene>
    <name evidence="8" type="ORF">GCM10007140_10850</name>
</gene>
<evidence type="ECO:0000256" key="2">
    <source>
        <dbReference type="ARBA" id="ARBA00022603"/>
    </source>
</evidence>
<comment type="pathway">
    <text evidence="5">Phospholipid metabolism.</text>
</comment>
<sequence>MNNCSYFDLLAYLGVEEAHPGGFELTKKMLGAVRIASGMSVLEVGCGTGKTAGYIYEQYKCDVSAIEPNSEMFAKAQRKFHQLQLPIKLFNAQAENLPFQDSRFDIIISESVTAFCYIPAALKEYTRVLKKDGVLLAIEMTKEKQLQKEEEKEICQLYNIPNILTEEEWRMSFARAGFSKYKVLLRQTIAETTPHNGETMLNHPIPSHLWNVWSTHQHITEKYREVLGHRVFICKK</sequence>
<reference evidence="8" key="2">
    <citation type="submission" date="2020-09" db="EMBL/GenBank/DDBJ databases">
        <authorList>
            <person name="Sun Q."/>
            <person name="Zhou Y."/>
        </authorList>
    </citation>
    <scope>NUCLEOTIDE SEQUENCE</scope>
    <source>
        <strain evidence="8">CGMCC 1.12698</strain>
    </source>
</reference>
<evidence type="ECO:0000256" key="3">
    <source>
        <dbReference type="ARBA" id="ARBA00022679"/>
    </source>
</evidence>
<dbReference type="SUPFAM" id="SSF53335">
    <property type="entry name" value="S-adenosyl-L-methionine-dependent methyltransferases"/>
    <property type="match status" value="1"/>
</dbReference>
<dbReference type="PROSITE" id="PS01184">
    <property type="entry name" value="UBIE_2"/>
    <property type="match status" value="1"/>
</dbReference>
<reference evidence="8" key="1">
    <citation type="journal article" date="2014" name="Int. J. Syst. Evol. Microbiol.">
        <title>Complete genome sequence of Corynebacterium casei LMG S-19264T (=DSM 44701T), isolated from a smear-ripened cheese.</title>
        <authorList>
            <consortium name="US DOE Joint Genome Institute (JGI-PGF)"/>
            <person name="Walter F."/>
            <person name="Albersmeier A."/>
            <person name="Kalinowski J."/>
            <person name="Ruckert C."/>
        </authorList>
    </citation>
    <scope>NUCLEOTIDE SEQUENCE</scope>
    <source>
        <strain evidence="8">CGMCC 1.12698</strain>
    </source>
</reference>
<dbReference type="InterPro" id="IPR029063">
    <property type="entry name" value="SAM-dependent_MTases_sf"/>
</dbReference>
<evidence type="ECO:0000256" key="1">
    <source>
        <dbReference type="ARBA" id="ARBA00005189"/>
    </source>
</evidence>
<dbReference type="CDD" id="cd02440">
    <property type="entry name" value="AdoMet_MTases"/>
    <property type="match status" value="1"/>
</dbReference>
<proteinExistence type="predicted"/>
<dbReference type="GO" id="GO:0000234">
    <property type="term" value="F:phosphoethanolamine N-methyltransferase activity"/>
    <property type="evidence" value="ECO:0007669"/>
    <property type="project" value="UniProtKB-EC"/>
</dbReference>
<dbReference type="Pfam" id="PF13649">
    <property type="entry name" value="Methyltransf_25"/>
    <property type="match status" value="1"/>
</dbReference>
<evidence type="ECO:0000313" key="8">
    <source>
        <dbReference type="EMBL" id="GGE62385.1"/>
    </source>
</evidence>
<dbReference type="PANTHER" id="PTHR44307">
    <property type="entry name" value="PHOSPHOETHANOLAMINE METHYLTRANSFERASE"/>
    <property type="match status" value="1"/>
</dbReference>
<name>A0A917ANJ5_9BACI</name>
<dbReference type="InterPro" id="IPR023576">
    <property type="entry name" value="UbiE/COQ5_MeTrFase_CS"/>
</dbReference>
<dbReference type="PANTHER" id="PTHR44307:SF2">
    <property type="entry name" value="PHOSPHOETHANOLAMINE METHYLTRANSFERASE ISOFORM X1"/>
    <property type="match status" value="1"/>
</dbReference>
<evidence type="ECO:0000256" key="4">
    <source>
        <dbReference type="ARBA" id="ARBA00022691"/>
    </source>
</evidence>
<keyword evidence="2 8" id="KW-0489">Methyltransferase</keyword>
<keyword evidence="4" id="KW-0949">S-adenosyl-L-methionine</keyword>
<comment type="caution">
    <text evidence="8">The sequence shown here is derived from an EMBL/GenBank/DDBJ whole genome shotgun (WGS) entry which is preliminary data.</text>
</comment>
<accession>A0A917ANJ5</accession>
<feature type="domain" description="Methyltransferase" evidence="7">
    <location>
        <begin position="41"/>
        <end position="133"/>
    </location>
</feature>
<evidence type="ECO:0000313" key="9">
    <source>
        <dbReference type="Proteomes" id="UP000605259"/>
    </source>
</evidence>